<name>A0A0U9HDM7_9FIRM</name>
<organism evidence="1">
    <name type="scientific">Tepidanaerobacter syntrophicus</name>
    <dbReference type="NCBI Taxonomy" id="224999"/>
    <lineage>
        <taxon>Bacteria</taxon>
        <taxon>Bacillati</taxon>
        <taxon>Bacillota</taxon>
        <taxon>Clostridia</taxon>
        <taxon>Thermosediminibacterales</taxon>
        <taxon>Tepidanaerobacteraceae</taxon>
        <taxon>Tepidanaerobacter</taxon>
    </lineage>
</organism>
<dbReference type="Proteomes" id="UP000062160">
    <property type="component" value="Unassembled WGS sequence"/>
</dbReference>
<keyword evidence="2" id="KW-1185">Reference proteome</keyword>
<dbReference type="AlphaFoldDB" id="A0A0U9HDM7"/>
<dbReference type="STRING" id="224999.GCA_001485475_00201"/>
<sequence length="482" mass="52767">MAYRHGVYISEVDTSITPAVSTTAGLPVVFGTAPIHLARDPAPTHKPTLCYTYAEAVEQLGYSKDWEKYTLCEFMDSHFGKYACSPVVFVNVLDPVKHTKTVEPISMAIEAGEILITDDGVLLNTITAKLEAGGADLIRDTDYAAAFDKDGNVVITILEGGSVPKDQAELYIGYDKVDASLVTVDDIIGGIDIDTGDYTGLETLNKVFPLFGLVPGMVLAPKWSKDPVVAAVMTAKVSNINGHFKCIAVVDIPTDEVQKYTDVSEWKNTNNYTSARQVVCWPQIKLGDEVYHLSTQISGVMCRTDAENDDIPYVSPSNKNLQANGAVAGDKVIALGPDQASYLNGQGIVTCLNFISGWKAWGNRTGAYPSVTDPKDSFIPVRRMIDWISNTLVLTYWQKVDDPPSRRAIENVVDSANIWLNGLVARGYLLGGRVEFLDIENPVTDLMDGIHRFHVYVTPPAPNRVIEFIVEIDPGYFQTLFA</sequence>
<evidence type="ECO:0000313" key="2">
    <source>
        <dbReference type="Proteomes" id="UP000062160"/>
    </source>
</evidence>
<evidence type="ECO:0000313" key="1">
    <source>
        <dbReference type="EMBL" id="GAQ24219.1"/>
    </source>
</evidence>
<gene>
    <name evidence="1" type="ORF">TSYNT_545</name>
</gene>
<proteinExistence type="predicted"/>
<dbReference type="PANTHER" id="PTHR35861:SF2">
    <property type="entry name" value="FELS-2 PROPHAGE PROTEIN"/>
    <property type="match status" value="1"/>
</dbReference>
<dbReference type="PANTHER" id="PTHR35861">
    <property type="match status" value="1"/>
</dbReference>
<dbReference type="RefSeq" id="WP_059031324.1">
    <property type="nucleotide sequence ID" value="NZ_DF976999.1"/>
</dbReference>
<accession>A0A0U9HDM7</accession>
<protein>
    <recommendedName>
        <fullName evidence="3">Phage tail sheath family protein</fullName>
    </recommendedName>
</protein>
<dbReference type="OrthoDB" id="9767864at2"/>
<evidence type="ECO:0008006" key="3">
    <source>
        <dbReference type="Google" id="ProtNLM"/>
    </source>
</evidence>
<dbReference type="EMBL" id="DF976999">
    <property type="protein sequence ID" value="GAQ24219.1"/>
    <property type="molecule type" value="Genomic_DNA"/>
</dbReference>
<dbReference type="InterPro" id="IPR052042">
    <property type="entry name" value="Tail_sheath_structural"/>
</dbReference>
<reference evidence="1" key="1">
    <citation type="journal article" date="2016" name="Genome Announc.">
        <title>Draft Genome Sequence of the Syntrophic Lactate-Degrading Bacterium Tepidanaerobacter syntrophicus JLT.</title>
        <authorList>
            <person name="Matsuura N."/>
            <person name="Ohashi A."/>
            <person name="Tourlousse D.M."/>
            <person name="Sekiguchi Y."/>
        </authorList>
    </citation>
    <scope>NUCLEOTIDE SEQUENCE [LARGE SCALE GENOMIC DNA]</scope>
    <source>
        <strain evidence="1">JL</strain>
    </source>
</reference>